<dbReference type="Proteomes" id="UP001500016">
    <property type="component" value="Unassembled WGS sequence"/>
</dbReference>
<evidence type="ECO:0000313" key="3">
    <source>
        <dbReference type="EMBL" id="GAA2059544.1"/>
    </source>
</evidence>
<reference evidence="3 4" key="1">
    <citation type="journal article" date="2019" name="Int. J. Syst. Evol. Microbiol.">
        <title>The Global Catalogue of Microorganisms (GCM) 10K type strain sequencing project: providing services to taxonomists for standard genome sequencing and annotation.</title>
        <authorList>
            <consortium name="The Broad Institute Genomics Platform"/>
            <consortium name="The Broad Institute Genome Sequencing Center for Infectious Disease"/>
            <person name="Wu L."/>
            <person name="Ma J."/>
        </authorList>
    </citation>
    <scope>NUCLEOTIDE SEQUENCE [LARGE SCALE GENOMIC DNA]</scope>
    <source>
        <strain evidence="3 4">JCM 15478</strain>
    </source>
</reference>
<evidence type="ECO:0000313" key="4">
    <source>
        <dbReference type="Proteomes" id="UP001500016"/>
    </source>
</evidence>
<evidence type="ECO:0000259" key="2">
    <source>
        <dbReference type="Pfam" id="PF13349"/>
    </source>
</evidence>
<dbReference type="InterPro" id="IPR025164">
    <property type="entry name" value="Toastrack_DUF4097"/>
</dbReference>
<dbReference type="PROSITE" id="PS51257">
    <property type="entry name" value="PROKAR_LIPOPROTEIN"/>
    <property type="match status" value="1"/>
</dbReference>
<keyword evidence="4" id="KW-1185">Reference proteome</keyword>
<evidence type="ECO:0000256" key="1">
    <source>
        <dbReference type="SAM" id="SignalP"/>
    </source>
</evidence>
<feature type="domain" description="DUF4097" evidence="2">
    <location>
        <begin position="143"/>
        <end position="234"/>
    </location>
</feature>
<protein>
    <submittedName>
        <fullName evidence="3">DUF4097 family beta strand repeat-containing protein</fullName>
    </submittedName>
</protein>
<organism evidence="3 4">
    <name type="scientific">Streptomyces albiaxialis</name>
    <dbReference type="NCBI Taxonomy" id="329523"/>
    <lineage>
        <taxon>Bacteria</taxon>
        <taxon>Bacillati</taxon>
        <taxon>Actinomycetota</taxon>
        <taxon>Actinomycetes</taxon>
        <taxon>Kitasatosporales</taxon>
        <taxon>Streptomycetaceae</taxon>
        <taxon>Streptomyces</taxon>
    </lineage>
</organism>
<sequence length="258" mass="27246">MGGMKKTVAASALAVSLFGVVALSACSAEEVSDGKAEHREFALQGKNLTVVSDDSKLELVPVKADGTGRSVDVTRWFKASKVKGEAKASWSMEGGNTLRLTTKCTGFIVDCSTRHKVEVPEDVAVTVRGGDGHVVASGFRTPLSIRTHDGNVNVSDVTAPLTLRTGDGNVRAERLRSASVTATGRDGYQLLSFAEAPSSVRTDVRDGRTTVTVPKKSAYRVTTKTADGSAKVTVPRDAKAPRRVHATAHDGRVAVRGR</sequence>
<dbReference type="EMBL" id="BAAAPE010000001">
    <property type="protein sequence ID" value="GAA2059544.1"/>
    <property type="molecule type" value="Genomic_DNA"/>
</dbReference>
<comment type="caution">
    <text evidence="3">The sequence shown here is derived from an EMBL/GenBank/DDBJ whole genome shotgun (WGS) entry which is preliminary data.</text>
</comment>
<gene>
    <name evidence="3" type="ORF">GCM10009801_00350</name>
</gene>
<accession>A0ABN2VD49</accession>
<keyword evidence="1" id="KW-0732">Signal</keyword>
<feature type="chain" id="PRO_5045507997" evidence="1">
    <location>
        <begin position="28"/>
        <end position="258"/>
    </location>
</feature>
<dbReference type="Pfam" id="PF13349">
    <property type="entry name" value="DUF4097"/>
    <property type="match status" value="1"/>
</dbReference>
<proteinExistence type="predicted"/>
<name>A0ABN2VD49_9ACTN</name>
<feature type="signal peptide" evidence="1">
    <location>
        <begin position="1"/>
        <end position="27"/>
    </location>
</feature>